<proteinExistence type="predicted"/>
<dbReference type="OrthoDB" id="10012402at2"/>
<comment type="caution">
    <text evidence="3">The sequence shown here is derived from an EMBL/GenBank/DDBJ whole genome shotgun (WGS) entry which is preliminary data.</text>
</comment>
<feature type="compositionally biased region" description="Low complexity" evidence="2">
    <location>
        <begin position="312"/>
        <end position="324"/>
    </location>
</feature>
<evidence type="ECO:0000313" key="3">
    <source>
        <dbReference type="EMBL" id="RMI47579.1"/>
    </source>
</evidence>
<name>A0A3M2MDG8_9ACTN</name>
<evidence type="ECO:0000313" key="4">
    <source>
        <dbReference type="Proteomes" id="UP000282674"/>
    </source>
</evidence>
<organism evidence="3 4">
    <name type="scientific">Actinomadura harenae</name>
    <dbReference type="NCBI Taxonomy" id="2483351"/>
    <lineage>
        <taxon>Bacteria</taxon>
        <taxon>Bacillati</taxon>
        <taxon>Actinomycetota</taxon>
        <taxon>Actinomycetes</taxon>
        <taxon>Streptosporangiales</taxon>
        <taxon>Thermomonosporaceae</taxon>
        <taxon>Actinomadura</taxon>
    </lineage>
</organism>
<protein>
    <submittedName>
        <fullName evidence="3">Uncharacterized protein</fullName>
    </submittedName>
</protein>
<keyword evidence="4" id="KW-1185">Reference proteome</keyword>
<feature type="coiled-coil region" evidence="1">
    <location>
        <begin position="33"/>
        <end position="60"/>
    </location>
</feature>
<gene>
    <name evidence="3" type="ORF">EBO15_01370</name>
</gene>
<accession>A0A3M2MDG8</accession>
<dbReference type="Proteomes" id="UP000282674">
    <property type="component" value="Unassembled WGS sequence"/>
</dbReference>
<dbReference type="AlphaFoldDB" id="A0A3M2MDG8"/>
<evidence type="ECO:0000256" key="1">
    <source>
        <dbReference type="SAM" id="Coils"/>
    </source>
</evidence>
<keyword evidence="1" id="KW-0175">Coiled coil</keyword>
<dbReference type="EMBL" id="RFFG01000002">
    <property type="protein sequence ID" value="RMI47579.1"/>
    <property type="molecule type" value="Genomic_DNA"/>
</dbReference>
<evidence type="ECO:0000256" key="2">
    <source>
        <dbReference type="SAM" id="MobiDB-lite"/>
    </source>
</evidence>
<sequence>MSSLIRELTDRAAELDGTAINARDVAASFKANAAAKDRQADTAEAEARQLRNVIALLTGEFAPLAPGDITSGDDLGLAIGLLRIAPPDDASTADLRLYLGTVRRVYELAMHQSRVTADEIHRREGHATLVTGELPPLEIAANLATPPAEAVPLCAHCDRAVEEAPFGGWVHSGTELARCYPTASASALAEPPGSELPGSDPLEPLPPNAVDVRADTAQVVAAQYVGQSVAVNWGQHRTIGVLRHYTTGSTFEVWVEASSELVRIPMAQVDTIVPVAPLPRPDDAAAPEAPPAEDEQPNTPEPEPLPRRHAVADAPPVAIDPRAVQLAPRALDGLNALTTQTDGHNFPEPKERQA</sequence>
<reference evidence="3 4" key="1">
    <citation type="submission" date="2018-10" db="EMBL/GenBank/DDBJ databases">
        <title>Isolation from soil.</title>
        <authorList>
            <person name="Hu J."/>
        </authorList>
    </citation>
    <scope>NUCLEOTIDE SEQUENCE [LARGE SCALE GENOMIC DNA]</scope>
    <source>
        <strain evidence="3 4">NEAU-Ht49</strain>
    </source>
</reference>
<feature type="region of interest" description="Disordered" evidence="2">
    <location>
        <begin position="276"/>
        <end position="354"/>
    </location>
</feature>
<dbReference type="RefSeq" id="WP_122192429.1">
    <property type="nucleotide sequence ID" value="NZ_JBHSKC010000016.1"/>
</dbReference>
<feature type="compositionally biased region" description="Basic and acidic residues" evidence="2">
    <location>
        <begin position="345"/>
        <end position="354"/>
    </location>
</feature>